<reference evidence="5 6" key="1">
    <citation type="journal article" date="2009" name="Science">
        <title>The dynamics and time scale of ongoing genomic erosion in symbiotic bacteria.</title>
        <authorList>
            <person name="Moran N.A."/>
            <person name="McLaughlin H.J."/>
            <person name="Sorek R."/>
        </authorList>
    </citation>
    <scope>NUCLEOTIDE SEQUENCE [LARGE SCALE GENOMIC DNA]</scope>
    <source>
        <strain evidence="5 6">5A</strain>
    </source>
</reference>
<name>A0A7U3YA27_BUCA5</name>
<accession>A0A7U3YA27</accession>
<organism evidence="5 6">
    <name type="scientific">Buchnera aphidicola subsp. Acyrthosiphon pisum (strain 5A)</name>
    <dbReference type="NCBI Taxonomy" id="563178"/>
    <lineage>
        <taxon>Bacteria</taxon>
        <taxon>Pseudomonadati</taxon>
        <taxon>Pseudomonadota</taxon>
        <taxon>Gammaproteobacteria</taxon>
        <taxon>Enterobacterales</taxon>
        <taxon>Erwiniaceae</taxon>
        <taxon>Buchnera</taxon>
    </lineage>
</organism>
<dbReference type="GO" id="GO:0009424">
    <property type="term" value="C:bacterial-type flagellum hook"/>
    <property type="evidence" value="ECO:0007669"/>
    <property type="project" value="InterPro"/>
</dbReference>
<comment type="function">
    <text evidence="1">Controls the length of the flagellar hook.</text>
</comment>
<dbReference type="PRINTS" id="PR01007">
    <property type="entry name" value="FLGHOOKFLIK"/>
</dbReference>
<dbReference type="PANTHER" id="PTHR37533:SF2">
    <property type="entry name" value="FLAGELLAR HOOK-LENGTH CONTROL PROTEIN"/>
    <property type="match status" value="1"/>
</dbReference>
<evidence type="ECO:0000313" key="5">
    <source>
        <dbReference type="EMBL" id="ACL30455.1"/>
    </source>
</evidence>
<comment type="similarity">
    <text evidence="2">Belongs to the FliK family.</text>
</comment>
<dbReference type="Proteomes" id="UP000006904">
    <property type="component" value="Chromosome"/>
</dbReference>
<sequence length="378" mass="44871">MIEIISNITSQDNVSTNKNNSFFNIINSSYLLKSTFSRFNQYFLNKKIEFDHIIAEEKKENKDKIVISSHFIVNYLLNILNQKNTDFNSKNFNNSKNDKIKKKKIDNNQVNLLDTVHFFRNTKNTTEKKILRELIKHKNNFNKIHESSNINIKNDLDFKNLKNQTLQKKINVFDTIKNHIKIINNEEKIILPLNIKKNKKIVFYSKNINKINPMISKRHSCKILSNKKEFIKSYIEPFMSSDTKNSIEWKKLISHKILLSISNKYNQAKIHLKPESLGSIYVSISMKNNIATLKFISEHNEVKTFLDSYMPFLYNSLKKNGIKLKEFKISISSKKNQLKNYKNLFYKNIYYTDHIKKTLNWNEKKIDYIKDKTIDVYV</sequence>
<dbReference type="KEGG" id="bap:BUAP5A_078"/>
<proteinExistence type="inferred from homology"/>
<gene>
    <name evidence="5" type="primary">fliK</name>
    <name evidence="5" type="ordered locus">BUAP5A_078</name>
</gene>
<dbReference type="GO" id="GO:0044780">
    <property type="term" value="P:bacterial-type flagellum assembly"/>
    <property type="evidence" value="ECO:0007669"/>
    <property type="project" value="InterPro"/>
</dbReference>
<keyword evidence="5" id="KW-0969">Cilium</keyword>
<keyword evidence="5" id="KW-0966">Cell projection</keyword>
<dbReference type="EMBL" id="CP001161">
    <property type="protein sequence ID" value="ACL30455.1"/>
    <property type="molecule type" value="Genomic_DNA"/>
</dbReference>
<dbReference type="InterPro" id="IPR021136">
    <property type="entry name" value="Flagellar_hook_control-like_C"/>
</dbReference>
<dbReference type="Pfam" id="PF02120">
    <property type="entry name" value="Flg_hook"/>
    <property type="match status" value="1"/>
</dbReference>
<dbReference type="InterPro" id="IPR001635">
    <property type="entry name" value="Flag_hook_Flik"/>
</dbReference>
<dbReference type="RefSeq" id="WP_009874032.1">
    <property type="nucleotide sequence ID" value="NC_011833.1"/>
</dbReference>
<dbReference type="PANTHER" id="PTHR37533">
    <property type="entry name" value="FLAGELLAR HOOK-LENGTH CONTROL PROTEIN"/>
    <property type="match status" value="1"/>
</dbReference>
<protein>
    <submittedName>
        <fullName evidence="5">Flagellar hook-length control protein</fullName>
    </submittedName>
</protein>
<dbReference type="InterPro" id="IPR038610">
    <property type="entry name" value="FliK-like_C_sf"/>
</dbReference>
<evidence type="ECO:0000313" key="6">
    <source>
        <dbReference type="Proteomes" id="UP000006904"/>
    </source>
</evidence>
<dbReference type="InterPro" id="IPR052563">
    <property type="entry name" value="FliK"/>
</dbReference>
<keyword evidence="5" id="KW-0282">Flagellum</keyword>
<feature type="domain" description="Flagellar hook-length control protein-like C-terminal" evidence="4">
    <location>
        <begin position="258"/>
        <end position="337"/>
    </location>
</feature>
<evidence type="ECO:0000259" key="4">
    <source>
        <dbReference type="Pfam" id="PF02120"/>
    </source>
</evidence>
<evidence type="ECO:0000256" key="3">
    <source>
        <dbReference type="ARBA" id="ARBA00022795"/>
    </source>
</evidence>
<dbReference type="AlphaFoldDB" id="A0A7U3YA27"/>
<dbReference type="CDD" id="cd17470">
    <property type="entry name" value="T3SS_Flik_C"/>
    <property type="match status" value="1"/>
</dbReference>
<dbReference type="Gene3D" id="3.30.750.140">
    <property type="match status" value="1"/>
</dbReference>
<evidence type="ECO:0000256" key="1">
    <source>
        <dbReference type="ARBA" id="ARBA00003944"/>
    </source>
</evidence>
<evidence type="ECO:0000256" key="2">
    <source>
        <dbReference type="ARBA" id="ARBA00009149"/>
    </source>
</evidence>
<keyword evidence="3" id="KW-1005">Bacterial flagellum biogenesis</keyword>